<name>A0A9W6LBJ4_9BACT</name>
<reference evidence="2" key="1">
    <citation type="submission" date="2022-12" db="EMBL/GenBank/DDBJ databases">
        <title>Reference genome sequencing for broad-spectrum identification of bacterial and archaeal isolates by mass spectrometry.</title>
        <authorList>
            <person name="Sekiguchi Y."/>
            <person name="Tourlousse D.M."/>
        </authorList>
    </citation>
    <scope>NUCLEOTIDE SEQUENCE</scope>
    <source>
        <strain evidence="2">H2</strain>
    </source>
</reference>
<dbReference type="InterPro" id="IPR010650">
    <property type="entry name" value="PrkA_C"/>
</dbReference>
<keyword evidence="3" id="KW-1185">Reference proteome</keyword>
<dbReference type="RefSeq" id="WP_214186191.1">
    <property type="nucleotide sequence ID" value="NZ_BSDS01000001.1"/>
</dbReference>
<gene>
    <name evidence="2" type="ORF">GHYDROH2_15530</name>
</gene>
<evidence type="ECO:0000259" key="1">
    <source>
        <dbReference type="SMART" id="SM00763"/>
    </source>
</evidence>
<organism evidence="2 3">
    <name type="scientific">Geobacter hydrogenophilus</name>
    <dbReference type="NCBI Taxonomy" id="40983"/>
    <lineage>
        <taxon>Bacteria</taxon>
        <taxon>Pseudomonadati</taxon>
        <taxon>Thermodesulfobacteriota</taxon>
        <taxon>Desulfuromonadia</taxon>
        <taxon>Geobacterales</taxon>
        <taxon>Geobacteraceae</taxon>
        <taxon>Geobacter</taxon>
    </lineage>
</organism>
<dbReference type="AlphaFoldDB" id="A0A9W6LBJ4"/>
<dbReference type="InterPro" id="IPR027417">
    <property type="entry name" value="P-loop_NTPase"/>
</dbReference>
<dbReference type="GO" id="GO:0004672">
    <property type="term" value="F:protein kinase activity"/>
    <property type="evidence" value="ECO:0007669"/>
    <property type="project" value="TreeGrafter"/>
</dbReference>
<dbReference type="SUPFAM" id="SSF52540">
    <property type="entry name" value="P-loop containing nucleoside triphosphate hydrolases"/>
    <property type="match status" value="2"/>
</dbReference>
<evidence type="ECO:0000313" key="2">
    <source>
        <dbReference type="EMBL" id="GLI38052.1"/>
    </source>
</evidence>
<dbReference type="EMBL" id="BSDS01000001">
    <property type="protein sequence ID" value="GLI38052.1"/>
    <property type="molecule type" value="Genomic_DNA"/>
</dbReference>
<dbReference type="SMART" id="SM00763">
    <property type="entry name" value="AAA_PrkA"/>
    <property type="match status" value="1"/>
</dbReference>
<dbReference type="PANTHER" id="PTHR30267:SF2">
    <property type="entry name" value="PROTEIN PRKA"/>
    <property type="match status" value="1"/>
</dbReference>
<sequence>MDTISRALHHMDRIANEWEHLAPIPFEEFLKILVANPTRVIRNVFQVFHDMVMSHIDIGADEYPDDPESIHFIPYDCRRLFVEGTDHPFFADRLFANRFVGLVEALKRGSLQNKIYVFEGPPGSGKSTFLNNLLLKFENYVNTEAGIRYEAVWRLDRQAFGGFTRHETAVFLDKLSKLLEEHDFNQDELLAAEHALHPGDDYVEIPCPSHDNPLLVIPKQLRRQFFDDLFKNDEMKWRLFTEKEYEWLFRDTPCTICSSLYQALLARLKSPAAVLGMLHARPYRFNRRLGEGVSVFNPGDKPMRNSVFTNEMLQSRINAILKDSNLVKYLFSEYAKTNNGIYALMDIKGHNTDRLIELHNIVSEGVHKVDDLEENVDSLFLALMNPEDKSNIEGYQSFLDRIEYIKIPYVLDLNTEVEIYRNTFGKHIDHSFLPRVLHNFARIIIASRMDERSFAMHEWIPEPHRYSTFCDFNLQLLKMEIYTGFIPPWLSEEDRKRLTAKRRRQIIAEGESEGHRGFSGRDALKIFGEFYSTFARKDKLITMTILIAFFTKVHPELGKQLPNGFLDALRGLYNFTILQEVKESLYYYNEEQISRDVQNYLFAINFEPEVDETCTWTRDKLHISESFFEGIENRLLGSNGRDREQRLAFRKEIQREYAAHTLAQEILFEGKGITATRLYRTLFDKYVFNLKEKALDPFLENVNFRRAIKDFGKEEFKTYDKRIRDDVTFLVNNLCSKFRYTKNGAKEVCIYVIDNDLAKAYGST</sequence>
<accession>A0A9W6LBJ4</accession>
<feature type="domain" description="PrkA AAA" evidence="1">
    <location>
        <begin position="24"/>
        <end position="456"/>
    </location>
</feature>
<dbReference type="PANTHER" id="PTHR30267">
    <property type="entry name" value="PROTEIN KINASE PRKA"/>
    <property type="match status" value="1"/>
</dbReference>
<proteinExistence type="predicted"/>
<dbReference type="InterPro" id="IPR013153">
    <property type="entry name" value="Prk_AAA"/>
</dbReference>
<comment type="caution">
    <text evidence="2">The sequence shown here is derived from an EMBL/GenBank/DDBJ whole genome shotgun (WGS) entry which is preliminary data.</text>
</comment>
<evidence type="ECO:0000313" key="3">
    <source>
        <dbReference type="Proteomes" id="UP001144352"/>
    </source>
</evidence>
<dbReference type="Pfam" id="PF06798">
    <property type="entry name" value="PrkA"/>
    <property type="match status" value="1"/>
</dbReference>
<protein>
    <submittedName>
        <fullName evidence="2">ATPase AAA</fullName>
    </submittedName>
</protein>
<dbReference type="Proteomes" id="UP001144352">
    <property type="component" value="Unassembled WGS sequence"/>
</dbReference>